<evidence type="ECO:0000313" key="1">
    <source>
        <dbReference type="EMBL" id="KAI5082949.1"/>
    </source>
</evidence>
<keyword evidence="2" id="KW-1185">Reference proteome</keyword>
<protein>
    <submittedName>
        <fullName evidence="1">Uncharacterized protein</fullName>
    </submittedName>
</protein>
<name>A0A9D4VAU3_ADICA</name>
<evidence type="ECO:0000313" key="2">
    <source>
        <dbReference type="Proteomes" id="UP000886520"/>
    </source>
</evidence>
<organism evidence="1 2">
    <name type="scientific">Adiantum capillus-veneris</name>
    <name type="common">Maidenhair fern</name>
    <dbReference type="NCBI Taxonomy" id="13818"/>
    <lineage>
        <taxon>Eukaryota</taxon>
        <taxon>Viridiplantae</taxon>
        <taxon>Streptophyta</taxon>
        <taxon>Embryophyta</taxon>
        <taxon>Tracheophyta</taxon>
        <taxon>Polypodiopsida</taxon>
        <taxon>Polypodiidae</taxon>
        <taxon>Polypodiales</taxon>
        <taxon>Pteridineae</taxon>
        <taxon>Pteridaceae</taxon>
        <taxon>Vittarioideae</taxon>
        <taxon>Adiantum</taxon>
    </lineage>
</organism>
<proteinExistence type="predicted"/>
<reference evidence="1" key="1">
    <citation type="submission" date="2021-01" db="EMBL/GenBank/DDBJ databases">
        <title>Adiantum capillus-veneris genome.</title>
        <authorList>
            <person name="Fang Y."/>
            <person name="Liao Q."/>
        </authorList>
    </citation>
    <scope>NUCLEOTIDE SEQUENCE</scope>
    <source>
        <strain evidence="1">H3</strain>
        <tissue evidence="1">Leaf</tissue>
    </source>
</reference>
<dbReference type="Proteomes" id="UP000886520">
    <property type="component" value="Chromosome 3"/>
</dbReference>
<sequence length="83" mass="9608">MMVMRVSTPSDHHHLPGYLKWKKTLDLLIVLEFKPTNCKSITGLYSNPNVYQEINLDNASSSKLHFDMGKEVLALEETMEKNW</sequence>
<accession>A0A9D4VAU3</accession>
<gene>
    <name evidence="1" type="ORF">GOP47_0002692</name>
</gene>
<dbReference type="EMBL" id="JABFUD020000002">
    <property type="protein sequence ID" value="KAI5082949.1"/>
    <property type="molecule type" value="Genomic_DNA"/>
</dbReference>
<dbReference type="AlphaFoldDB" id="A0A9D4VAU3"/>
<comment type="caution">
    <text evidence="1">The sequence shown here is derived from an EMBL/GenBank/DDBJ whole genome shotgun (WGS) entry which is preliminary data.</text>
</comment>